<name>A0ABN8HZW2_9NEOP</name>
<gene>
    <name evidence="2" type="ORF">IPOD504_LOCUS4890</name>
</gene>
<dbReference type="Pfam" id="PF10260">
    <property type="entry name" value="SAYSvFN"/>
    <property type="match status" value="1"/>
</dbReference>
<sequence>MEAKLKEYRALRRRKEMIDNAKAKLEESKEKIINFLVPKSFTNMAQDQGEGVVLLEKEVVPIHSKVLIQPEERHDDNSEVCEALVKTKESWSTRPKKRGEVSAYSVFNENCTSIDGTLKAEQFEREIRYGPSSVR</sequence>
<dbReference type="Proteomes" id="UP000837857">
    <property type="component" value="Chromosome 16"/>
</dbReference>
<dbReference type="PANTHER" id="PTHR13527:SF0">
    <property type="entry name" value="SAYSVFN DOMAIN-CONTAINING PROTEIN 1"/>
    <property type="match status" value="1"/>
</dbReference>
<organism evidence="2 3">
    <name type="scientific">Iphiclides podalirius</name>
    <name type="common">scarce swallowtail</name>
    <dbReference type="NCBI Taxonomy" id="110791"/>
    <lineage>
        <taxon>Eukaryota</taxon>
        <taxon>Metazoa</taxon>
        <taxon>Ecdysozoa</taxon>
        <taxon>Arthropoda</taxon>
        <taxon>Hexapoda</taxon>
        <taxon>Insecta</taxon>
        <taxon>Pterygota</taxon>
        <taxon>Neoptera</taxon>
        <taxon>Endopterygota</taxon>
        <taxon>Lepidoptera</taxon>
        <taxon>Glossata</taxon>
        <taxon>Ditrysia</taxon>
        <taxon>Papilionoidea</taxon>
        <taxon>Papilionidae</taxon>
        <taxon>Papilioninae</taxon>
        <taxon>Iphiclides</taxon>
    </lineage>
</organism>
<dbReference type="InterPro" id="IPR019387">
    <property type="entry name" value="SAYSvFN_dom"/>
</dbReference>
<evidence type="ECO:0000259" key="1">
    <source>
        <dbReference type="Pfam" id="PF10260"/>
    </source>
</evidence>
<accession>A0ABN8HZW2</accession>
<evidence type="ECO:0000313" key="3">
    <source>
        <dbReference type="Proteomes" id="UP000837857"/>
    </source>
</evidence>
<protein>
    <recommendedName>
        <fullName evidence="1">SAYSvFN domain-containing protein</fullName>
    </recommendedName>
</protein>
<evidence type="ECO:0000313" key="2">
    <source>
        <dbReference type="EMBL" id="CAH2045007.1"/>
    </source>
</evidence>
<dbReference type="InterPro" id="IPR039159">
    <property type="entry name" value="SAYSD1"/>
</dbReference>
<proteinExistence type="predicted"/>
<feature type="non-terminal residue" evidence="2">
    <location>
        <position position="1"/>
    </location>
</feature>
<keyword evidence="3" id="KW-1185">Reference proteome</keyword>
<dbReference type="EMBL" id="OW152828">
    <property type="protein sequence ID" value="CAH2045007.1"/>
    <property type="molecule type" value="Genomic_DNA"/>
</dbReference>
<dbReference type="PANTHER" id="PTHR13527">
    <property type="entry name" value="SAYSVFN DOMAIN-CONTAINING PROTEIN 1"/>
    <property type="match status" value="1"/>
</dbReference>
<reference evidence="2" key="1">
    <citation type="submission" date="2022-03" db="EMBL/GenBank/DDBJ databases">
        <authorList>
            <person name="Martin H S."/>
        </authorList>
    </citation>
    <scope>NUCLEOTIDE SEQUENCE</scope>
</reference>
<feature type="domain" description="SAYSvFN" evidence="1">
    <location>
        <begin position="93"/>
        <end position="127"/>
    </location>
</feature>